<comment type="caution">
    <text evidence="1">The sequence shown here is derived from an EMBL/GenBank/DDBJ whole genome shotgun (WGS) entry which is preliminary data.</text>
</comment>
<accession>A0A2W4YNY9</accession>
<dbReference type="EMBL" id="QBMP01000230">
    <property type="protein sequence ID" value="PZO48741.1"/>
    <property type="molecule type" value="Genomic_DNA"/>
</dbReference>
<evidence type="ECO:0000313" key="2">
    <source>
        <dbReference type="Proteomes" id="UP000249794"/>
    </source>
</evidence>
<proteinExistence type="predicted"/>
<sequence>MAIYPFCNLFCRPAYRAIRTATLANTSWILTSSAILSSALLTTGCSQLYQVRAGEIPADSSAPAVSNAQAAAPAAPTASNGVSTNYDIYHSKTLEVPAGTSVPAISVRVEPDPVQGWNLYVGTANFTFTPENVNGESSPTEGHGQLYINEKPMQRIYGTWTHLLDLPAGKNTLRVTLNANGFETLTTQGKPVEETTTIEVYKPAPPAPPAPLN</sequence>
<protein>
    <submittedName>
        <fullName evidence="1">Uncharacterized protein</fullName>
    </submittedName>
</protein>
<dbReference type="AlphaFoldDB" id="A0A2W4YNY9"/>
<reference evidence="2" key="1">
    <citation type="submission" date="2018-04" db="EMBL/GenBank/DDBJ databases">
        <authorList>
            <person name="Cornet L."/>
        </authorList>
    </citation>
    <scope>NUCLEOTIDE SEQUENCE [LARGE SCALE GENOMIC DNA]</scope>
</reference>
<dbReference type="Proteomes" id="UP000249794">
    <property type="component" value="Unassembled WGS sequence"/>
</dbReference>
<organism evidence="1 2">
    <name type="scientific">Phormidesmis priestleyi</name>
    <dbReference type="NCBI Taxonomy" id="268141"/>
    <lineage>
        <taxon>Bacteria</taxon>
        <taxon>Bacillati</taxon>
        <taxon>Cyanobacteriota</taxon>
        <taxon>Cyanophyceae</taxon>
        <taxon>Leptolyngbyales</taxon>
        <taxon>Leptolyngbyaceae</taxon>
        <taxon>Phormidesmis</taxon>
    </lineage>
</organism>
<gene>
    <name evidence="1" type="ORF">DCF15_17600</name>
</gene>
<name>A0A2W4YNY9_9CYAN</name>
<evidence type="ECO:0000313" key="1">
    <source>
        <dbReference type="EMBL" id="PZO48741.1"/>
    </source>
</evidence>
<reference evidence="1 2" key="2">
    <citation type="submission" date="2018-06" db="EMBL/GenBank/DDBJ databases">
        <title>Metagenomic assembly of (sub)arctic Cyanobacteria and their associated microbiome from non-axenic cultures.</title>
        <authorList>
            <person name="Baurain D."/>
        </authorList>
    </citation>
    <scope>NUCLEOTIDE SEQUENCE [LARGE SCALE GENOMIC DNA]</scope>
    <source>
        <strain evidence="1">ULC027bin1</strain>
    </source>
</reference>